<reference evidence="1 2" key="1">
    <citation type="journal article" date="2020" name="Arch. Microbiol.">
        <title>The genome sequence of the giant phototrophic gammaproteobacterium Thiospirillum jenense gives insight into its physiological properties and phylogenetic relationships.</title>
        <authorList>
            <person name="Imhoff J.F."/>
            <person name="Meyer T.E."/>
            <person name="Kyndt J.A."/>
        </authorList>
    </citation>
    <scope>NUCLEOTIDE SEQUENCE [LARGE SCALE GENOMIC DNA]</scope>
    <source>
        <strain evidence="1 2">DSM 216</strain>
    </source>
</reference>
<accession>A0A839HGJ0</accession>
<name>A0A839HGJ0_9GAMM</name>
<dbReference type="RefSeq" id="WP_182583863.1">
    <property type="nucleotide sequence ID" value="NZ_JABVCQ010000015.1"/>
</dbReference>
<protein>
    <submittedName>
        <fullName evidence="1">Uncharacterized protein</fullName>
    </submittedName>
</protein>
<evidence type="ECO:0000313" key="2">
    <source>
        <dbReference type="Proteomes" id="UP000548632"/>
    </source>
</evidence>
<dbReference type="AlphaFoldDB" id="A0A839HGJ0"/>
<evidence type="ECO:0000313" key="1">
    <source>
        <dbReference type="EMBL" id="MBB1126238.1"/>
    </source>
</evidence>
<proteinExistence type="predicted"/>
<organism evidence="1 2">
    <name type="scientific">Thiospirillum jenense</name>
    <dbReference type="NCBI Taxonomy" id="1653858"/>
    <lineage>
        <taxon>Bacteria</taxon>
        <taxon>Pseudomonadati</taxon>
        <taxon>Pseudomonadota</taxon>
        <taxon>Gammaproteobacteria</taxon>
        <taxon>Chromatiales</taxon>
        <taxon>Chromatiaceae</taxon>
        <taxon>Thiospirillum</taxon>
    </lineage>
</organism>
<dbReference type="Proteomes" id="UP000548632">
    <property type="component" value="Unassembled WGS sequence"/>
</dbReference>
<comment type="caution">
    <text evidence="1">The sequence shown here is derived from an EMBL/GenBank/DDBJ whole genome shotgun (WGS) entry which is preliminary data.</text>
</comment>
<keyword evidence="2" id="KW-1185">Reference proteome</keyword>
<sequence length="154" mass="17911">MLLYHISTYIAIGVIHSGAQTFPALHPQLCLLVLNAFYYRTHKDQTIPLGRHQIVFADHRAHHLPLEQANEPITVELNWSNSWVRDCNFNNYDNMQLENNIRIELIYYGLLNNAICVADLDRLKRHLLSNEHWGYWVESDAVIALINHLQATAR</sequence>
<dbReference type="EMBL" id="JABVCQ010000015">
    <property type="protein sequence ID" value="MBB1126238.1"/>
    <property type="molecule type" value="Genomic_DNA"/>
</dbReference>
<gene>
    <name evidence="1" type="ORF">HUK38_08340</name>
</gene>